<evidence type="ECO:0000256" key="2">
    <source>
        <dbReference type="ARBA" id="ARBA00022517"/>
    </source>
</evidence>
<feature type="compositionally biased region" description="Basic and acidic residues" evidence="3">
    <location>
        <begin position="1"/>
        <end position="19"/>
    </location>
</feature>
<dbReference type="GO" id="GO:0005096">
    <property type="term" value="F:GTPase activator activity"/>
    <property type="evidence" value="ECO:0007669"/>
    <property type="project" value="UniProtKB-KW"/>
</dbReference>
<organism evidence="4 5">
    <name type="scientific">Thalassotalea piscium</name>
    <dbReference type="NCBI Taxonomy" id="1230533"/>
    <lineage>
        <taxon>Bacteria</taxon>
        <taxon>Pseudomonadati</taxon>
        <taxon>Pseudomonadota</taxon>
        <taxon>Gammaproteobacteria</taxon>
        <taxon>Alteromonadales</taxon>
        <taxon>Colwelliaceae</taxon>
        <taxon>Thalassotalea</taxon>
    </lineage>
</organism>
<protein>
    <recommendedName>
        <fullName evidence="6">GTPase-activating protein</fullName>
    </recommendedName>
</protein>
<evidence type="ECO:0000313" key="5">
    <source>
        <dbReference type="Proteomes" id="UP000537141"/>
    </source>
</evidence>
<dbReference type="Pfam" id="PF04220">
    <property type="entry name" value="YihI"/>
    <property type="match status" value="1"/>
</dbReference>
<feature type="region of interest" description="Disordered" evidence="3">
    <location>
        <begin position="161"/>
        <end position="186"/>
    </location>
</feature>
<feature type="compositionally biased region" description="Basic and acidic residues" evidence="3">
    <location>
        <begin position="174"/>
        <end position="186"/>
    </location>
</feature>
<reference evidence="4 5" key="1">
    <citation type="submission" date="2020-08" db="EMBL/GenBank/DDBJ databases">
        <title>Genomic Encyclopedia of Type Strains, Phase IV (KMG-IV): sequencing the most valuable type-strain genomes for metagenomic binning, comparative biology and taxonomic classification.</title>
        <authorList>
            <person name="Goeker M."/>
        </authorList>
    </citation>
    <scope>NUCLEOTIDE SEQUENCE [LARGE SCALE GENOMIC DNA]</scope>
    <source>
        <strain evidence="4 5">DSM 26287</strain>
    </source>
</reference>
<feature type="region of interest" description="Disordered" evidence="3">
    <location>
        <begin position="1"/>
        <end position="101"/>
    </location>
</feature>
<evidence type="ECO:0000256" key="3">
    <source>
        <dbReference type="SAM" id="MobiDB-lite"/>
    </source>
</evidence>
<feature type="compositionally biased region" description="Polar residues" evidence="3">
    <location>
        <begin position="40"/>
        <end position="49"/>
    </location>
</feature>
<gene>
    <name evidence="4" type="ORF">HNQ55_000500</name>
</gene>
<feature type="compositionally biased region" description="Basic and acidic residues" evidence="3">
    <location>
        <begin position="26"/>
        <end position="38"/>
    </location>
</feature>
<keyword evidence="2" id="KW-0690">Ribosome biogenesis</keyword>
<accession>A0A7X0TSF4</accession>
<dbReference type="NCBIfam" id="NF003560">
    <property type="entry name" value="PRK05244.1-1"/>
    <property type="match status" value="1"/>
</dbReference>
<dbReference type="AlphaFoldDB" id="A0A7X0TSF4"/>
<sequence length="186" mass="20938">MPTSTPKDDKKKEVVVTDKKPKKKTGKESGNRQKEAFQEKLNSSGNNTPKDPRIGSKKPIDLGIPAKSNQSADKPKTKAAKKSPIAPIREVESIKSPESSMEALEQEIYAIEDDTKLQAILAKQEDDIDLTEAEVDFFNDKMTRHEALRKALGWEDEEEVIQKTPSTIDEEELWDKLDKPDLSSFE</sequence>
<feature type="compositionally biased region" description="Basic and acidic residues" evidence="3">
    <location>
        <begin position="50"/>
        <end position="60"/>
    </location>
</feature>
<comment type="caution">
    <text evidence="4">The sequence shown here is derived from an EMBL/GenBank/DDBJ whole genome shotgun (WGS) entry which is preliminary data.</text>
</comment>
<proteinExistence type="predicted"/>
<dbReference type="InterPro" id="IPR007336">
    <property type="entry name" value="YihI"/>
</dbReference>
<keyword evidence="5" id="KW-1185">Reference proteome</keyword>
<name>A0A7X0TSF4_9GAMM</name>
<evidence type="ECO:0000256" key="1">
    <source>
        <dbReference type="ARBA" id="ARBA00022468"/>
    </source>
</evidence>
<dbReference type="EMBL" id="JACHHU010000002">
    <property type="protein sequence ID" value="MBB6542025.1"/>
    <property type="molecule type" value="Genomic_DNA"/>
</dbReference>
<evidence type="ECO:0008006" key="6">
    <source>
        <dbReference type="Google" id="ProtNLM"/>
    </source>
</evidence>
<dbReference type="Proteomes" id="UP000537141">
    <property type="component" value="Unassembled WGS sequence"/>
</dbReference>
<keyword evidence="1" id="KW-0343">GTPase activation</keyword>
<evidence type="ECO:0000313" key="4">
    <source>
        <dbReference type="EMBL" id="MBB6542025.1"/>
    </source>
</evidence>
<dbReference type="GO" id="GO:0042254">
    <property type="term" value="P:ribosome biogenesis"/>
    <property type="evidence" value="ECO:0007669"/>
    <property type="project" value="UniProtKB-KW"/>
</dbReference>